<dbReference type="EMBL" id="MU855357">
    <property type="protein sequence ID" value="KAK3905472.1"/>
    <property type="molecule type" value="Genomic_DNA"/>
</dbReference>
<sequence>MPTYYTPPPTPPSTRFPARSDTFSHSTPVRRTLSTGNRGTSASTRTSTNSPSTSRSTATTGSHRLSQRLGLTSEDEAAVKKKTPYIFLGSIAAASLLAHKYWPKGFPHGDKEDWELSKWALRAKHKRAEAKREKEAARRGDRRRSGDGFGDEGYYYDERDLPRGRGDVWHERGRAAGYHGERVEVDEYAYGYTDTGRDWDPVPSRRGSAVSRRGRSRSRDRGCQLEPSYRRATSRERTELVTTTERYYPPAPKRYLLERSDLLTGSSSAASSGSRYFAERRTSTAGLGASALPQSLSYREDWPGEVVYLRLDPLGRARRASFDAGSVGRYERGYEWDYR</sequence>
<keyword evidence="3" id="KW-1185">Reference proteome</keyword>
<name>A0AAN6MTN2_9PEZI</name>
<comment type="caution">
    <text evidence="2">The sequence shown here is derived from an EMBL/GenBank/DDBJ whole genome shotgun (WGS) entry which is preliminary data.</text>
</comment>
<feature type="compositionally biased region" description="Pro residues" evidence="1">
    <location>
        <begin position="1"/>
        <end position="14"/>
    </location>
</feature>
<dbReference type="AlphaFoldDB" id="A0AAN6MTN2"/>
<feature type="region of interest" description="Disordered" evidence="1">
    <location>
        <begin position="1"/>
        <end position="76"/>
    </location>
</feature>
<protein>
    <submittedName>
        <fullName evidence="2">Uncharacterized protein</fullName>
    </submittedName>
</protein>
<feature type="compositionally biased region" description="Basic and acidic residues" evidence="1">
    <location>
        <begin position="130"/>
        <end position="146"/>
    </location>
</feature>
<feature type="region of interest" description="Disordered" evidence="1">
    <location>
        <begin position="127"/>
        <end position="149"/>
    </location>
</feature>
<organism evidence="2 3">
    <name type="scientific">Staphylotrichum tortipilum</name>
    <dbReference type="NCBI Taxonomy" id="2831512"/>
    <lineage>
        <taxon>Eukaryota</taxon>
        <taxon>Fungi</taxon>
        <taxon>Dikarya</taxon>
        <taxon>Ascomycota</taxon>
        <taxon>Pezizomycotina</taxon>
        <taxon>Sordariomycetes</taxon>
        <taxon>Sordariomycetidae</taxon>
        <taxon>Sordariales</taxon>
        <taxon>Chaetomiaceae</taxon>
        <taxon>Staphylotrichum</taxon>
    </lineage>
</organism>
<feature type="compositionally biased region" description="Polar residues" evidence="1">
    <location>
        <begin position="21"/>
        <end position="33"/>
    </location>
</feature>
<reference evidence="2" key="1">
    <citation type="journal article" date="2023" name="Mol. Phylogenet. Evol.">
        <title>Genome-scale phylogeny and comparative genomics of the fungal order Sordariales.</title>
        <authorList>
            <person name="Hensen N."/>
            <person name="Bonometti L."/>
            <person name="Westerberg I."/>
            <person name="Brannstrom I.O."/>
            <person name="Guillou S."/>
            <person name="Cros-Aarteil S."/>
            <person name="Calhoun S."/>
            <person name="Haridas S."/>
            <person name="Kuo A."/>
            <person name="Mondo S."/>
            <person name="Pangilinan J."/>
            <person name="Riley R."/>
            <person name="LaButti K."/>
            <person name="Andreopoulos B."/>
            <person name="Lipzen A."/>
            <person name="Chen C."/>
            <person name="Yan M."/>
            <person name="Daum C."/>
            <person name="Ng V."/>
            <person name="Clum A."/>
            <person name="Steindorff A."/>
            <person name="Ohm R.A."/>
            <person name="Martin F."/>
            <person name="Silar P."/>
            <person name="Natvig D.O."/>
            <person name="Lalanne C."/>
            <person name="Gautier V."/>
            <person name="Ament-Velasquez S.L."/>
            <person name="Kruys A."/>
            <person name="Hutchinson M.I."/>
            <person name="Powell A.J."/>
            <person name="Barry K."/>
            <person name="Miller A.N."/>
            <person name="Grigoriev I.V."/>
            <person name="Debuchy R."/>
            <person name="Gladieux P."/>
            <person name="Hiltunen Thoren M."/>
            <person name="Johannesson H."/>
        </authorList>
    </citation>
    <scope>NUCLEOTIDE SEQUENCE</scope>
    <source>
        <strain evidence="2">CBS 103.79</strain>
    </source>
</reference>
<dbReference type="Proteomes" id="UP001303889">
    <property type="component" value="Unassembled WGS sequence"/>
</dbReference>
<gene>
    <name evidence="2" type="ORF">C8A05DRAFT_41591</name>
</gene>
<proteinExistence type="predicted"/>
<feature type="region of interest" description="Disordered" evidence="1">
    <location>
        <begin position="196"/>
        <end position="245"/>
    </location>
</feature>
<accession>A0AAN6MTN2</accession>
<evidence type="ECO:0000256" key="1">
    <source>
        <dbReference type="SAM" id="MobiDB-lite"/>
    </source>
</evidence>
<feature type="compositionally biased region" description="Low complexity" evidence="1">
    <location>
        <begin position="34"/>
        <end position="62"/>
    </location>
</feature>
<reference evidence="2" key="2">
    <citation type="submission" date="2023-05" db="EMBL/GenBank/DDBJ databases">
        <authorList>
            <consortium name="Lawrence Berkeley National Laboratory"/>
            <person name="Steindorff A."/>
            <person name="Hensen N."/>
            <person name="Bonometti L."/>
            <person name="Westerberg I."/>
            <person name="Brannstrom I.O."/>
            <person name="Guillou S."/>
            <person name="Cros-Aarteil S."/>
            <person name="Calhoun S."/>
            <person name="Haridas S."/>
            <person name="Kuo A."/>
            <person name="Mondo S."/>
            <person name="Pangilinan J."/>
            <person name="Riley R."/>
            <person name="Labutti K."/>
            <person name="Andreopoulos B."/>
            <person name="Lipzen A."/>
            <person name="Chen C."/>
            <person name="Yanf M."/>
            <person name="Daum C."/>
            <person name="Ng V."/>
            <person name="Clum A."/>
            <person name="Ohm R."/>
            <person name="Martin F."/>
            <person name="Silar P."/>
            <person name="Natvig D."/>
            <person name="Lalanne C."/>
            <person name="Gautier V."/>
            <person name="Ament-Velasquez S.L."/>
            <person name="Kruys A."/>
            <person name="Hutchinson M.I."/>
            <person name="Powell A.J."/>
            <person name="Barry K."/>
            <person name="Miller A.N."/>
            <person name="Grigoriev I.V."/>
            <person name="Debuchy R."/>
            <person name="Gladieux P."/>
            <person name="Thoren M.H."/>
            <person name="Johannesson H."/>
        </authorList>
    </citation>
    <scope>NUCLEOTIDE SEQUENCE</scope>
    <source>
        <strain evidence="2">CBS 103.79</strain>
    </source>
</reference>
<evidence type="ECO:0000313" key="3">
    <source>
        <dbReference type="Proteomes" id="UP001303889"/>
    </source>
</evidence>
<evidence type="ECO:0000313" key="2">
    <source>
        <dbReference type="EMBL" id="KAK3905472.1"/>
    </source>
</evidence>